<reference evidence="1 2" key="1">
    <citation type="submission" date="2016-03" db="EMBL/GenBank/DDBJ databases">
        <authorList>
            <consortium name="Pathogen Informatics"/>
        </authorList>
    </citation>
    <scope>NUCLEOTIDE SEQUENCE [LARGE SCALE GENOMIC DNA]</scope>
    <source>
        <strain evidence="1 2">NCTC13364</strain>
    </source>
</reference>
<dbReference type="RefSeq" id="WP_066412915.1">
    <property type="nucleotide sequence ID" value="NZ_FKBS01000014.1"/>
</dbReference>
<dbReference type="Proteomes" id="UP000077037">
    <property type="component" value="Unassembled WGS sequence"/>
</dbReference>
<organism evidence="1 2">
    <name type="scientific">Bordetella ansorpii</name>
    <dbReference type="NCBI Taxonomy" id="288768"/>
    <lineage>
        <taxon>Bacteria</taxon>
        <taxon>Pseudomonadati</taxon>
        <taxon>Pseudomonadota</taxon>
        <taxon>Betaproteobacteria</taxon>
        <taxon>Burkholderiales</taxon>
        <taxon>Alcaligenaceae</taxon>
        <taxon>Bordetella</taxon>
    </lineage>
</organism>
<accession>A0A157PIY0</accession>
<protein>
    <submittedName>
        <fullName evidence="1">Uncharacterized protein</fullName>
    </submittedName>
</protein>
<evidence type="ECO:0000313" key="2">
    <source>
        <dbReference type="Proteomes" id="UP000077037"/>
    </source>
</evidence>
<proteinExistence type="predicted"/>
<sequence>MKKILSALMGALDTNAGDAASPPKPPQSVPAGAMLYSMPTIAMDDIEFEKPAGERVEGAPQFHEDEWAQLEFFPKHRLPEVQRLLGELKAFDAEHRVEHGWRQIHQRDLAREPLDVSLADIEGGLGGQGRPAPILTTASRPLGQVKDGFSVELGTNAYLYGLRQEGRITVLAASLQGADDMLLTRAFTALSRQSGLVLVDWRQQFLLVGVDGEGLIEVWRP</sequence>
<gene>
    <name evidence="1" type="ORF">SAMEA1982600_02719</name>
</gene>
<dbReference type="AlphaFoldDB" id="A0A157PIY0"/>
<name>A0A157PIY0_9BORD</name>
<evidence type="ECO:0000313" key="1">
    <source>
        <dbReference type="EMBL" id="SAI33473.1"/>
    </source>
</evidence>
<dbReference type="OrthoDB" id="8892398at2"/>
<dbReference type="EMBL" id="FKBS01000014">
    <property type="protein sequence ID" value="SAI33473.1"/>
    <property type="molecule type" value="Genomic_DNA"/>
</dbReference>